<evidence type="ECO:0000313" key="17">
    <source>
        <dbReference type="EMBL" id="SET04587.1"/>
    </source>
</evidence>
<feature type="domain" description="Histidine kinase" evidence="15">
    <location>
        <begin position="300"/>
        <end position="516"/>
    </location>
</feature>
<evidence type="ECO:0000256" key="12">
    <source>
        <dbReference type="ARBA" id="ARBA00023012"/>
    </source>
</evidence>
<organism evidence="17 18">
    <name type="scientific">[Clostridium] polysaccharolyticum</name>
    <dbReference type="NCBI Taxonomy" id="29364"/>
    <lineage>
        <taxon>Bacteria</taxon>
        <taxon>Bacillati</taxon>
        <taxon>Bacillota</taxon>
        <taxon>Clostridia</taxon>
        <taxon>Lachnospirales</taxon>
        <taxon>Lachnospiraceae</taxon>
    </lineage>
</organism>
<dbReference type="RefSeq" id="WP_092477418.1">
    <property type="nucleotide sequence ID" value="NZ_FOHN01000007.1"/>
</dbReference>
<dbReference type="Pfam" id="PF00672">
    <property type="entry name" value="HAMP"/>
    <property type="match status" value="1"/>
</dbReference>
<evidence type="ECO:0000313" key="18">
    <source>
        <dbReference type="Proteomes" id="UP000199800"/>
    </source>
</evidence>
<comment type="catalytic activity">
    <reaction evidence="1">
        <text>ATP + protein L-histidine = ADP + protein N-phospho-L-histidine.</text>
        <dbReference type="EC" id="2.7.13.3"/>
    </reaction>
</comment>
<feature type="transmembrane region" description="Helical" evidence="14">
    <location>
        <begin position="12"/>
        <end position="34"/>
    </location>
</feature>
<dbReference type="InterPro" id="IPR050398">
    <property type="entry name" value="HssS/ArlS-like"/>
</dbReference>
<name>A0A1I0BEG5_9FIRM</name>
<dbReference type="GO" id="GO:0000155">
    <property type="term" value="F:phosphorelay sensor kinase activity"/>
    <property type="evidence" value="ECO:0007669"/>
    <property type="project" value="InterPro"/>
</dbReference>
<dbReference type="Proteomes" id="UP000199800">
    <property type="component" value="Unassembled WGS sequence"/>
</dbReference>
<evidence type="ECO:0000256" key="7">
    <source>
        <dbReference type="ARBA" id="ARBA00022692"/>
    </source>
</evidence>
<evidence type="ECO:0000256" key="6">
    <source>
        <dbReference type="ARBA" id="ARBA00022679"/>
    </source>
</evidence>
<dbReference type="GO" id="GO:0005524">
    <property type="term" value="F:ATP binding"/>
    <property type="evidence" value="ECO:0007669"/>
    <property type="project" value="UniProtKB-KW"/>
</dbReference>
<dbReference type="InterPro" id="IPR003661">
    <property type="entry name" value="HisK_dim/P_dom"/>
</dbReference>
<protein>
    <recommendedName>
        <fullName evidence="3">histidine kinase</fullName>
        <ecNumber evidence="3">2.7.13.3</ecNumber>
    </recommendedName>
</protein>
<dbReference type="Gene3D" id="1.10.287.130">
    <property type="match status" value="1"/>
</dbReference>
<dbReference type="CDD" id="cd06225">
    <property type="entry name" value="HAMP"/>
    <property type="match status" value="1"/>
</dbReference>
<dbReference type="Gene3D" id="6.10.340.10">
    <property type="match status" value="1"/>
</dbReference>
<dbReference type="InterPro" id="IPR036890">
    <property type="entry name" value="HATPase_C_sf"/>
</dbReference>
<keyword evidence="9 17" id="KW-0418">Kinase</keyword>
<comment type="subcellular location">
    <subcellularLocation>
        <location evidence="2">Cell membrane</location>
        <topology evidence="2">Multi-pass membrane protein</topology>
    </subcellularLocation>
</comment>
<evidence type="ECO:0000256" key="4">
    <source>
        <dbReference type="ARBA" id="ARBA00022475"/>
    </source>
</evidence>
<sequence>MKKRIKEVKNSVRLKLTLMLAGFVLLIVFLLWLMNLTFYPLYYKRDLTNKFYDSYNKVKEYYAHTYTGFNGNYILQNDYEQEVMSALAENKQMNIYVFGVSYYGDKMYPVMFYPNDATHGSRQLVAERFGEIYGTEKNKNYKVIVSEDNCLIFQKRDGHTNSDYLELMAPLDKQNGIFIFTRSNLESMSQNIRNTNKFLALIGIITGIAGVILMYFFSRKFTTPILRLADISKRMSELDFTAKYDVKSQDEIGELGTSINALSDQLEHTISELKTANNELRMDNERKTQIDDMRKEFLSNVSHELKTPIALIQGYAEGLKENITDDQESRDFYCEVIMDEAQKMNKMVKKLLTLNQIEFGNNVLQIERFDISQMMASVLNSTHILFEQKKVQLQYDYQEPVYVWSDEYMVEEVFTNFISNALNHVAGEKVIRVHLEERGDNLRVSVFNTGNPIPEAELEKIWIKFYKVDKARTREYGGNGIGLSIVSAIMKALNQNYGVYNTENGVCFWFDVDKKNR</sequence>
<dbReference type="SMART" id="SM00304">
    <property type="entry name" value="HAMP"/>
    <property type="match status" value="1"/>
</dbReference>
<dbReference type="Pfam" id="PF02518">
    <property type="entry name" value="HATPase_c"/>
    <property type="match status" value="1"/>
</dbReference>
<reference evidence="17 18" key="1">
    <citation type="submission" date="2016-10" db="EMBL/GenBank/DDBJ databases">
        <authorList>
            <person name="de Groot N.N."/>
        </authorList>
    </citation>
    <scope>NUCLEOTIDE SEQUENCE [LARGE SCALE GENOMIC DNA]</scope>
    <source>
        <strain evidence="17 18">DSM 1801</strain>
    </source>
</reference>
<dbReference type="InterPro" id="IPR003594">
    <property type="entry name" value="HATPase_dom"/>
</dbReference>
<evidence type="ECO:0000256" key="3">
    <source>
        <dbReference type="ARBA" id="ARBA00012438"/>
    </source>
</evidence>
<evidence type="ECO:0000256" key="1">
    <source>
        <dbReference type="ARBA" id="ARBA00000085"/>
    </source>
</evidence>
<keyword evidence="18" id="KW-1185">Reference proteome</keyword>
<dbReference type="Pfam" id="PF00512">
    <property type="entry name" value="HisKA"/>
    <property type="match status" value="1"/>
</dbReference>
<dbReference type="OrthoDB" id="9762826at2"/>
<keyword evidence="10" id="KW-0067">ATP-binding</keyword>
<dbReference type="PROSITE" id="PS50885">
    <property type="entry name" value="HAMP"/>
    <property type="match status" value="1"/>
</dbReference>
<evidence type="ECO:0000256" key="14">
    <source>
        <dbReference type="SAM" id="Phobius"/>
    </source>
</evidence>
<dbReference type="EC" id="2.7.13.3" evidence="3"/>
<dbReference type="STRING" id="29364.SAMN04487772_10772"/>
<proteinExistence type="predicted"/>
<dbReference type="EMBL" id="FOHN01000007">
    <property type="protein sequence ID" value="SET04587.1"/>
    <property type="molecule type" value="Genomic_DNA"/>
</dbReference>
<evidence type="ECO:0000256" key="2">
    <source>
        <dbReference type="ARBA" id="ARBA00004651"/>
    </source>
</evidence>
<dbReference type="SMART" id="SM00388">
    <property type="entry name" value="HisKA"/>
    <property type="match status" value="1"/>
</dbReference>
<dbReference type="InterPro" id="IPR036097">
    <property type="entry name" value="HisK_dim/P_sf"/>
</dbReference>
<evidence type="ECO:0000256" key="8">
    <source>
        <dbReference type="ARBA" id="ARBA00022741"/>
    </source>
</evidence>
<keyword evidence="5" id="KW-0597">Phosphoprotein</keyword>
<evidence type="ECO:0000256" key="10">
    <source>
        <dbReference type="ARBA" id="ARBA00022840"/>
    </source>
</evidence>
<keyword evidence="11 14" id="KW-1133">Transmembrane helix</keyword>
<evidence type="ECO:0000256" key="9">
    <source>
        <dbReference type="ARBA" id="ARBA00022777"/>
    </source>
</evidence>
<evidence type="ECO:0000256" key="11">
    <source>
        <dbReference type="ARBA" id="ARBA00022989"/>
    </source>
</evidence>
<dbReference type="Gene3D" id="3.30.565.10">
    <property type="entry name" value="Histidine kinase-like ATPase, C-terminal domain"/>
    <property type="match status" value="1"/>
</dbReference>
<evidence type="ECO:0000259" key="16">
    <source>
        <dbReference type="PROSITE" id="PS50885"/>
    </source>
</evidence>
<evidence type="ECO:0000256" key="13">
    <source>
        <dbReference type="ARBA" id="ARBA00023136"/>
    </source>
</evidence>
<dbReference type="FunFam" id="1.10.287.130:FF:000001">
    <property type="entry name" value="Two-component sensor histidine kinase"/>
    <property type="match status" value="1"/>
</dbReference>
<feature type="transmembrane region" description="Helical" evidence="14">
    <location>
        <begin position="198"/>
        <end position="217"/>
    </location>
</feature>
<evidence type="ECO:0000259" key="15">
    <source>
        <dbReference type="PROSITE" id="PS50109"/>
    </source>
</evidence>
<feature type="domain" description="HAMP" evidence="16">
    <location>
        <begin position="219"/>
        <end position="271"/>
    </location>
</feature>
<dbReference type="PANTHER" id="PTHR45528">
    <property type="entry name" value="SENSOR HISTIDINE KINASE CPXA"/>
    <property type="match status" value="1"/>
</dbReference>
<dbReference type="PANTHER" id="PTHR45528:SF1">
    <property type="entry name" value="SENSOR HISTIDINE KINASE CPXA"/>
    <property type="match status" value="1"/>
</dbReference>
<dbReference type="SUPFAM" id="SSF47384">
    <property type="entry name" value="Homodimeric domain of signal transducing histidine kinase"/>
    <property type="match status" value="1"/>
</dbReference>
<dbReference type="SUPFAM" id="SSF158472">
    <property type="entry name" value="HAMP domain-like"/>
    <property type="match status" value="1"/>
</dbReference>
<evidence type="ECO:0000256" key="5">
    <source>
        <dbReference type="ARBA" id="ARBA00022553"/>
    </source>
</evidence>
<dbReference type="CDD" id="cd00082">
    <property type="entry name" value="HisKA"/>
    <property type="match status" value="1"/>
</dbReference>
<dbReference type="InterPro" id="IPR005467">
    <property type="entry name" value="His_kinase_dom"/>
</dbReference>
<keyword evidence="6" id="KW-0808">Transferase</keyword>
<dbReference type="SMART" id="SM00387">
    <property type="entry name" value="HATPase_c"/>
    <property type="match status" value="1"/>
</dbReference>
<keyword evidence="8" id="KW-0547">Nucleotide-binding</keyword>
<keyword evidence="13 14" id="KW-0472">Membrane</keyword>
<keyword evidence="4" id="KW-1003">Cell membrane</keyword>
<keyword evidence="12" id="KW-0902">Two-component regulatory system</keyword>
<dbReference type="AlphaFoldDB" id="A0A1I0BEG5"/>
<keyword evidence="7 14" id="KW-0812">Transmembrane</keyword>
<dbReference type="PROSITE" id="PS50109">
    <property type="entry name" value="HIS_KIN"/>
    <property type="match status" value="1"/>
</dbReference>
<dbReference type="GO" id="GO:0005886">
    <property type="term" value="C:plasma membrane"/>
    <property type="evidence" value="ECO:0007669"/>
    <property type="project" value="UniProtKB-SubCell"/>
</dbReference>
<gene>
    <name evidence="17" type="ORF">SAMN04487772_10772</name>
</gene>
<dbReference type="InterPro" id="IPR003660">
    <property type="entry name" value="HAMP_dom"/>
</dbReference>
<dbReference type="SUPFAM" id="SSF55874">
    <property type="entry name" value="ATPase domain of HSP90 chaperone/DNA topoisomerase II/histidine kinase"/>
    <property type="match status" value="1"/>
</dbReference>
<accession>A0A1I0BEG5</accession>